<evidence type="ECO:0000256" key="6">
    <source>
        <dbReference type="ARBA" id="ARBA00023004"/>
    </source>
</evidence>
<reference evidence="15 16" key="1">
    <citation type="submission" date="2017-04" db="EMBL/GenBank/DDBJ databases">
        <title>A new member of the family Flavobacteriaceae isolated from ascidians.</title>
        <authorList>
            <person name="Chen L."/>
        </authorList>
    </citation>
    <scope>NUCLEOTIDE SEQUENCE [LARGE SCALE GENOMIC DNA]</scope>
    <source>
        <strain evidence="15 16">HQA918</strain>
    </source>
</reference>
<dbReference type="SUPFAM" id="SSF56935">
    <property type="entry name" value="Porins"/>
    <property type="match status" value="1"/>
</dbReference>
<evidence type="ECO:0008006" key="17">
    <source>
        <dbReference type="Google" id="ProtNLM"/>
    </source>
</evidence>
<dbReference type="OrthoDB" id="9775095at2"/>
<feature type="domain" description="TonB-dependent receptor-like beta-barrel" evidence="13">
    <location>
        <begin position="366"/>
        <end position="849"/>
    </location>
</feature>
<dbReference type="GO" id="GO:0009279">
    <property type="term" value="C:cell outer membrane"/>
    <property type="evidence" value="ECO:0007669"/>
    <property type="project" value="UniProtKB-SubCell"/>
</dbReference>
<accession>A0A2A4GE14</accession>
<dbReference type="Gene3D" id="2.40.170.20">
    <property type="entry name" value="TonB-dependent receptor, beta-barrel domain"/>
    <property type="match status" value="1"/>
</dbReference>
<dbReference type="Proteomes" id="UP000219559">
    <property type="component" value="Unassembled WGS sequence"/>
</dbReference>
<keyword evidence="16" id="KW-1185">Reference proteome</keyword>
<evidence type="ECO:0000256" key="7">
    <source>
        <dbReference type="ARBA" id="ARBA00023065"/>
    </source>
</evidence>
<evidence type="ECO:0000259" key="13">
    <source>
        <dbReference type="Pfam" id="PF00593"/>
    </source>
</evidence>
<dbReference type="InterPro" id="IPR012910">
    <property type="entry name" value="Plug_dom"/>
</dbReference>
<comment type="similarity">
    <text evidence="11 12">Belongs to the TonB-dependent receptor family.</text>
</comment>
<dbReference type="GO" id="GO:0006826">
    <property type="term" value="P:iron ion transport"/>
    <property type="evidence" value="ECO:0007669"/>
    <property type="project" value="UniProtKB-KW"/>
</dbReference>
<keyword evidence="6" id="KW-0408">Iron</keyword>
<evidence type="ECO:0000256" key="2">
    <source>
        <dbReference type="ARBA" id="ARBA00022448"/>
    </source>
</evidence>
<gene>
    <name evidence="15" type="ORF">B7P33_01665</name>
</gene>
<evidence type="ECO:0000259" key="14">
    <source>
        <dbReference type="Pfam" id="PF07715"/>
    </source>
</evidence>
<organism evidence="15 16">
    <name type="scientific">Sediminicola luteus</name>
    <dbReference type="NCBI Taxonomy" id="319238"/>
    <lineage>
        <taxon>Bacteria</taxon>
        <taxon>Pseudomonadati</taxon>
        <taxon>Bacteroidota</taxon>
        <taxon>Flavobacteriia</taxon>
        <taxon>Flavobacteriales</taxon>
        <taxon>Flavobacteriaceae</taxon>
        <taxon>Sediminicola</taxon>
    </lineage>
</organism>
<evidence type="ECO:0000256" key="4">
    <source>
        <dbReference type="ARBA" id="ARBA00022496"/>
    </source>
</evidence>
<dbReference type="RefSeq" id="WP_097441559.1">
    <property type="nucleotide sequence ID" value="NZ_NBWU01000001.1"/>
</dbReference>
<evidence type="ECO:0000256" key="1">
    <source>
        <dbReference type="ARBA" id="ARBA00004571"/>
    </source>
</evidence>
<keyword evidence="8 12" id="KW-0798">TonB box</keyword>
<keyword evidence="7" id="KW-0406">Ion transport</keyword>
<keyword evidence="2 11" id="KW-0813">Transport</keyword>
<dbReference type="EMBL" id="NBWU01000001">
    <property type="protein sequence ID" value="PCE66035.1"/>
    <property type="molecule type" value="Genomic_DNA"/>
</dbReference>
<evidence type="ECO:0000256" key="9">
    <source>
        <dbReference type="ARBA" id="ARBA00023136"/>
    </source>
</evidence>
<evidence type="ECO:0000313" key="16">
    <source>
        <dbReference type="Proteomes" id="UP000219559"/>
    </source>
</evidence>
<evidence type="ECO:0000256" key="5">
    <source>
        <dbReference type="ARBA" id="ARBA00022692"/>
    </source>
</evidence>
<dbReference type="PANTHER" id="PTHR32552">
    <property type="entry name" value="FERRICHROME IRON RECEPTOR-RELATED"/>
    <property type="match status" value="1"/>
</dbReference>
<feature type="domain" description="TonB-dependent receptor plug" evidence="14">
    <location>
        <begin position="124"/>
        <end position="231"/>
    </location>
</feature>
<dbReference type="Pfam" id="PF00593">
    <property type="entry name" value="TonB_dep_Rec_b-barrel"/>
    <property type="match status" value="1"/>
</dbReference>
<protein>
    <recommendedName>
        <fullName evidence="17">TonB-dependent receptor</fullName>
    </recommendedName>
</protein>
<keyword evidence="4" id="KW-0410">Iron transport</keyword>
<proteinExistence type="inferred from homology"/>
<dbReference type="InterPro" id="IPR000531">
    <property type="entry name" value="Beta-barrel_TonB"/>
</dbReference>
<keyword evidence="3 11" id="KW-1134">Transmembrane beta strand</keyword>
<comment type="caution">
    <text evidence="15">The sequence shown here is derived from an EMBL/GenBank/DDBJ whole genome shotgun (WGS) entry which is preliminary data.</text>
</comment>
<evidence type="ECO:0000256" key="3">
    <source>
        <dbReference type="ARBA" id="ARBA00022452"/>
    </source>
</evidence>
<dbReference type="Pfam" id="PF07715">
    <property type="entry name" value="Plug"/>
    <property type="match status" value="1"/>
</dbReference>
<sequence>MKLIELGTSVLKRALPWLFFSLVLGVYGQETIGGKVYDEGTNEPLPGATVSIKGTYTGVFSDMDGSFDLGTQEGYPLTLVFTYVGYATQEIVLEAPNNALSVHMAYGTSLNEVVVTSQLREQQLQEVPIAVSVFDNSRLDAKPIINNLDGILTEIPGLSGGDTPGASVYSIRGISSNIFHNSIESSVGIFTDGFFSGRLTAGNNEFFDIQRIEVLKGPQGTLFGRNTSAGAIAINTNSAQPFNDITLKGTMGNEGQQIADYVFNFALSDKFYVRLSGKYQQRDGLVTSIDAETGAKKELGKVDLLANRLGFFYAPSDTFTADLKISHTNSDRGGAPFVSTANNYITQGVPVPATDVTQGNFGVDPFTGEIYTIDLSQVYPIEQDRFSRTTVKDFDGEKDESENTTATLTLKKYIGEHMVFESLSAYNHNRLDFVVDFDQSPVPYAGFESIDEFDTYNQEFRLKGTSDTVDWLVALNGFYQDSDQWNNMISDDAQIDRFLALTSPTRYDESYNIIGRGYLGYDATPFKEETLHQSKIMSGSVFSDATFHLSDKLDLTAGFRVSYDKKELRYVAELASGRYQQEESIYIGDFENPNPTFENPAKQKNIQTLFEGLGAADNTVDNSWVAFQPRVNLSYKFSDRVMSYAGYSRGYKPGGFGYYRLPEVKPEYNNAYEMGLKTDFANGYGFYNLSVFYYDYKNLQVEELTGNVLAIQNVAESTSAGFEMEAAVNLTENVTIGGSFSYINAEYKDFKTTVSGEVPGTTVELDYSGNQPTFTPRTSVQFYGGFEIPLKNFGNLFLETDYSWQSRVYFYQDNDPDFSADPYGLWNASGGVRGLANGKLDVTLFANNIADTEYILGARKGAVPFVSFPYVSRGLPFMAGVSVKLNNILDW</sequence>
<evidence type="ECO:0000313" key="15">
    <source>
        <dbReference type="EMBL" id="PCE66035.1"/>
    </source>
</evidence>
<name>A0A2A4GE14_9FLAO</name>
<dbReference type="Pfam" id="PF13715">
    <property type="entry name" value="CarbopepD_reg_2"/>
    <property type="match status" value="1"/>
</dbReference>
<dbReference type="Gene3D" id="2.60.40.1120">
    <property type="entry name" value="Carboxypeptidase-like, regulatory domain"/>
    <property type="match status" value="1"/>
</dbReference>
<comment type="subcellular location">
    <subcellularLocation>
        <location evidence="1 11">Cell outer membrane</location>
        <topology evidence="1 11">Multi-pass membrane protein</topology>
    </subcellularLocation>
</comment>
<dbReference type="AlphaFoldDB" id="A0A2A4GE14"/>
<keyword evidence="5 11" id="KW-0812">Transmembrane</keyword>
<evidence type="ECO:0000256" key="8">
    <source>
        <dbReference type="ARBA" id="ARBA00023077"/>
    </source>
</evidence>
<dbReference type="PANTHER" id="PTHR32552:SF81">
    <property type="entry name" value="TONB-DEPENDENT OUTER MEMBRANE RECEPTOR"/>
    <property type="match status" value="1"/>
</dbReference>
<evidence type="ECO:0000256" key="11">
    <source>
        <dbReference type="PROSITE-ProRule" id="PRU01360"/>
    </source>
</evidence>
<evidence type="ECO:0000256" key="12">
    <source>
        <dbReference type="RuleBase" id="RU003357"/>
    </source>
</evidence>
<keyword evidence="9 11" id="KW-0472">Membrane</keyword>
<dbReference type="InterPro" id="IPR039426">
    <property type="entry name" value="TonB-dep_rcpt-like"/>
</dbReference>
<keyword evidence="10 11" id="KW-0998">Cell outer membrane</keyword>
<evidence type="ECO:0000256" key="10">
    <source>
        <dbReference type="ARBA" id="ARBA00023237"/>
    </source>
</evidence>
<dbReference type="InterPro" id="IPR036942">
    <property type="entry name" value="Beta-barrel_TonB_sf"/>
</dbReference>
<dbReference type="SUPFAM" id="SSF49464">
    <property type="entry name" value="Carboxypeptidase regulatory domain-like"/>
    <property type="match status" value="1"/>
</dbReference>
<dbReference type="PROSITE" id="PS52016">
    <property type="entry name" value="TONB_DEPENDENT_REC_3"/>
    <property type="match status" value="1"/>
</dbReference>
<dbReference type="InterPro" id="IPR008969">
    <property type="entry name" value="CarboxyPept-like_regulatory"/>
</dbReference>